<dbReference type="WBParaSite" id="nRc.2.0.1.t40889-RA">
    <property type="protein sequence ID" value="nRc.2.0.1.t40889-RA"/>
    <property type="gene ID" value="nRc.2.0.1.g40889"/>
</dbReference>
<evidence type="ECO:0000313" key="2">
    <source>
        <dbReference type="WBParaSite" id="nRc.2.0.1.t40889-RA"/>
    </source>
</evidence>
<organism evidence="1 2">
    <name type="scientific">Romanomermis culicivorax</name>
    <name type="common">Nematode worm</name>
    <dbReference type="NCBI Taxonomy" id="13658"/>
    <lineage>
        <taxon>Eukaryota</taxon>
        <taxon>Metazoa</taxon>
        <taxon>Ecdysozoa</taxon>
        <taxon>Nematoda</taxon>
        <taxon>Enoplea</taxon>
        <taxon>Dorylaimia</taxon>
        <taxon>Mermithida</taxon>
        <taxon>Mermithoidea</taxon>
        <taxon>Mermithidae</taxon>
        <taxon>Romanomermis</taxon>
    </lineage>
</organism>
<protein>
    <submittedName>
        <fullName evidence="2">Uncharacterized protein</fullName>
    </submittedName>
</protein>
<reference evidence="2" key="1">
    <citation type="submission" date="2022-11" db="UniProtKB">
        <authorList>
            <consortium name="WormBaseParasite"/>
        </authorList>
    </citation>
    <scope>IDENTIFICATION</scope>
</reference>
<name>A0A915KQZ1_ROMCU</name>
<proteinExistence type="predicted"/>
<keyword evidence="1" id="KW-1185">Reference proteome</keyword>
<accession>A0A915KQZ1</accession>
<dbReference type="AlphaFoldDB" id="A0A915KQZ1"/>
<dbReference type="Proteomes" id="UP000887565">
    <property type="component" value="Unplaced"/>
</dbReference>
<evidence type="ECO:0000313" key="1">
    <source>
        <dbReference type="Proteomes" id="UP000887565"/>
    </source>
</evidence>
<sequence length="150" mass="16561">MKSFVIHPIKSKHQFPDLKVLELRFHNPILASATATLRVTIRVCGHKPLPLAFILQYETMALTSQLPERSQLLLPHHPMVASYCKEQALKPQKHHRVSDPEIPVNVESKGQRSMSVGNAIGQDLTSTIRDGTAHNPFCVTHGSANGASSK</sequence>